<proteinExistence type="predicted"/>
<dbReference type="OrthoDB" id="850851at2"/>
<keyword evidence="2" id="KW-1185">Reference proteome</keyword>
<gene>
    <name evidence="1" type="ORF">EWM57_12885</name>
</gene>
<comment type="caution">
    <text evidence="1">The sequence shown here is derived from an EMBL/GenBank/DDBJ whole genome shotgun (WGS) entry which is preliminary data.</text>
</comment>
<reference evidence="1 2" key="1">
    <citation type="submission" date="2019-02" db="EMBL/GenBank/DDBJ databases">
        <title>Bacterial novel species isolated from soil.</title>
        <authorList>
            <person name="Jung H.-Y."/>
        </authorList>
    </citation>
    <scope>NUCLEOTIDE SEQUENCE [LARGE SCALE GENOMIC DNA]</scope>
    <source>
        <strain evidence="1 2">1-3-3-3</strain>
    </source>
</reference>
<protein>
    <recommendedName>
        <fullName evidence="3">GyrI-like small molecule binding domain-containing protein</fullName>
    </recommendedName>
</protein>
<sequence length="174" mass="19384">MTRWLFLAALLIAFGFAGVYTYLGGFRAADVQQQTTAQPIFLAGRYFSGRVSNEQFGPMFRQAQQLHATGQLRGDLANIYYNDPAAAEDTVRAFVGLIVADTVSQQLPTEYRYRTFAAGQRVVQARIQASYLVAPDKLYSGVKTYAEQHQLKLAQVYLERFGADDQAEVLAVVK</sequence>
<evidence type="ECO:0008006" key="3">
    <source>
        <dbReference type="Google" id="ProtNLM"/>
    </source>
</evidence>
<evidence type="ECO:0000313" key="2">
    <source>
        <dbReference type="Proteomes" id="UP000294155"/>
    </source>
</evidence>
<organism evidence="1 2">
    <name type="scientific">Hymenobacter persicinus</name>
    <dbReference type="NCBI Taxonomy" id="2025506"/>
    <lineage>
        <taxon>Bacteria</taxon>
        <taxon>Pseudomonadati</taxon>
        <taxon>Bacteroidota</taxon>
        <taxon>Cytophagia</taxon>
        <taxon>Cytophagales</taxon>
        <taxon>Hymenobacteraceae</taxon>
        <taxon>Hymenobacter</taxon>
    </lineage>
</organism>
<accession>A0A4Q5LA24</accession>
<dbReference type="Proteomes" id="UP000294155">
    <property type="component" value="Unassembled WGS sequence"/>
</dbReference>
<name>A0A4Q5LA24_9BACT</name>
<dbReference type="RefSeq" id="WP_129921564.1">
    <property type="nucleotide sequence ID" value="NZ_SEWE01000026.1"/>
</dbReference>
<dbReference type="AlphaFoldDB" id="A0A4Q5LA24"/>
<evidence type="ECO:0000313" key="1">
    <source>
        <dbReference type="EMBL" id="RYU78690.1"/>
    </source>
</evidence>
<dbReference type="EMBL" id="SEWE01000026">
    <property type="protein sequence ID" value="RYU78690.1"/>
    <property type="molecule type" value="Genomic_DNA"/>
</dbReference>